<gene>
    <name evidence="1" type="ORF">UY16_C0015G0036</name>
</gene>
<dbReference type="Proteomes" id="UP000034739">
    <property type="component" value="Unassembled WGS sequence"/>
</dbReference>
<dbReference type="PANTHER" id="PTHR11669:SF8">
    <property type="entry name" value="DNA POLYMERASE III SUBUNIT DELTA"/>
    <property type="match status" value="1"/>
</dbReference>
<dbReference type="EMBL" id="LCOY01000015">
    <property type="protein sequence ID" value="KKU87998.1"/>
    <property type="molecule type" value="Genomic_DNA"/>
</dbReference>
<dbReference type="Gene3D" id="3.40.50.300">
    <property type="entry name" value="P-loop containing nucleotide triphosphate hydrolases"/>
    <property type="match status" value="1"/>
</dbReference>
<comment type="caution">
    <text evidence="1">The sequence shown here is derived from an EMBL/GenBank/DDBJ whole genome shotgun (WGS) entry which is preliminary data.</text>
</comment>
<accession>A0A0G1WCG0</accession>
<dbReference type="Pfam" id="PF13177">
    <property type="entry name" value="DNA_pol3_delta2"/>
    <property type="match status" value="1"/>
</dbReference>
<evidence type="ECO:0000313" key="2">
    <source>
        <dbReference type="Proteomes" id="UP000034739"/>
    </source>
</evidence>
<dbReference type="InterPro" id="IPR050238">
    <property type="entry name" value="DNA_Rep/Repair_Clamp_Loader"/>
</dbReference>
<dbReference type="PANTHER" id="PTHR11669">
    <property type="entry name" value="REPLICATION FACTOR C / DNA POLYMERASE III GAMMA-TAU SUBUNIT"/>
    <property type="match status" value="1"/>
</dbReference>
<dbReference type="InterPro" id="IPR027417">
    <property type="entry name" value="P-loop_NTPase"/>
</dbReference>
<name>A0A0G1WCG0_9BACT</name>
<sequence>MHAYLITGRTKEDRINYIINKQAELKASRFDAITLAPTEETIGIANVRDFQGQLLLSPYNSPKKIGIIKDAHTMTVEAQNALLKTLEEPPPRTVLFLECSTNDTLLPTIVSRCQLINLGVTTDNSDKNTLLLCFETIEQACALPVGKRLAIVDEIAKTREDAKQWVELAIFSVRNHMLRRYGFTEKTGTLPSDLHNSQFMIHDSRLLRSLLTAQAQLSANVTPKLVLDTVFLSLSNTHITTQSHSVL</sequence>
<organism evidence="1 2">
    <name type="scientific">Candidatus Gottesmanbacteria bacterium GW2011_GWA2_47_9</name>
    <dbReference type="NCBI Taxonomy" id="1618445"/>
    <lineage>
        <taxon>Bacteria</taxon>
        <taxon>Candidatus Gottesmaniibacteriota</taxon>
    </lineage>
</organism>
<dbReference type="PATRIC" id="fig|1618445.3.peg.516"/>
<reference evidence="1 2" key="1">
    <citation type="journal article" date="2015" name="Nature">
        <title>rRNA introns, odd ribosomes, and small enigmatic genomes across a large radiation of phyla.</title>
        <authorList>
            <person name="Brown C.T."/>
            <person name="Hug L.A."/>
            <person name="Thomas B.C."/>
            <person name="Sharon I."/>
            <person name="Castelle C.J."/>
            <person name="Singh A."/>
            <person name="Wilkins M.J."/>
            <person name="Williams K.H."/>
            <person name="Banfield J.F."/>
        </authorList>
    </citation>
    <scope>NUCLEOTIDE SEQUENCE [LARGE SCALE GENOMIC DNA]</scope>
</reference>
<dbReference type="GO" id="GO:0006261">
    <property type="term" value="P:DNA-templated DNA replication"/>
    <property type="evidence" value="ECO:0007669"/>
    <property type="project" value="TreeGrafter"/>
</dbReference>
<proteinExistence type="predicted"/>
<protein>
    <submittedName>
        <fullName evidence="1">Polymerase III, delta prime subunit protein</fullName>
    </submittedName>
</protein>
<dbReference type="SUPFAM" id="SSF52540">
    <property type="entry name" value="P-loop containing nucleoside triphosphate hydrolases"/>
    <property type="match status" value="1"/>
</dbReference>
<dbReference type="AlphaFoldDB" id="A0A0G1WCG0"/>
<evidence type="ECO:0000313" key="1">
    <source>
        <dbReference type="EMBL" id="KKU87998.1"/>
    </source>
</evidence>